<keyword evidence="2" id="KW-1185">Reference proteome</keyword>
<evidence type="ECO:0000313" key="1">
    <source>
        <dbReference type="EMBL" id="KAI4367132.1"/>
    </source>
</evidence>
<reference evidence="2" key="1">
    <citation type="journal article" date="2023" name="Front. Plant Sci.">
        <title>Chromosomal-level genome assembly of Melastoma candidum provides insights into trichome evolution.</title>
        <authorList>
            <person name="Zhong Y."/>
            <person name="Wu W."/>
            <person name="Sun C."/>
            <person name="Zou P."/>
            <person name="Liu Y."/>
            <person name="Dai S."/>
            <person name="Zhou R."/>
        </authorList>
    </citation>
    <scope>NUCLEOTIDE SEQUENCE [LARGE SCALE GENOMIC DNA]</scope>
</reference>
<accession>A0ACB9QNV7</accession>
<protein>
    <submittedName>
        <fullName evidence="1">Uncharacterized protein</fullName>
    </submittedName>
</protein>
<organism evidence="1 2">
    <name type="scientific">Melastoma candidum</name>
    <dbReference type="NCBI Taxonomy" id="119954"/>
    <lineage>
        <taxon>Eukaryota</taxon>
        <taxon>Viridiplantae</taxon>
        <taxon>Streptophyta</taxon>
        <taxon>Embryophyta</taxon>
        <taxon>Tracheophyta</taxon>
        <taxon>Spermatophyta</taxon>
        <taxon>Magnoliopsida</taxon>
        <taxon>eudicotyledons</taxon>
        <taxon>Gunneridae</taxon>
        <taxon>Pentapetalae</taxon>
        <taxon>rosids</taxon>
        <taxon>malvids</taxon>
        <taxon>Myrtales</taxon>
        <taxon>Melastomataceae</taxon>
        <taxon>Melastomatoideae</taxon>
        <taxon>Melastomateae</taxon>
        <taxon>Melastoma</taxon>
    </lineage>
</organism>
<proteinExistence type="predicted"/>
<gene>
    <name evidence="1" type="ORF">MLD38_022902</name>
</gene>
<evidence type="ECO:0000313" key="2">
    <source>
        <dbReference type="Proteomes" id="UP001057402"/>
    </source>
</evidence>
<name>A0ACB9QNV7_9MYRT</name>
<sequence length="520" mass="58295">MLDVWSWLCELHALDLPQALELASSKPVRASTARMVRLQVRDGGGDSVAFVICMEGFENSLEEVLWVSEVGKLSSEKPFLPFVIQMLQDILLDSPAAQDVMCRQPQARDISPEPVAWLMDSYSQESFSVFFDLVLLIRLFRQCVFDSPSEVGSFYFDSLLGPNVEPLLRNDRPVLRAFLAAVGTDTERQFTRAVGYMLTKWLISREIGLGVGLWSVRGLVPVHHNVAVSYVNEAHGLWVMKGFVPVEAMRVTRSSRHPMHSHILDAKDSVLKYILAHQQLEVVVQLEYSVRFHDGYIRVSARIDNVRLHVVRLGLGNDNNDSEMSFANERHFPSRVRVWVGPEEGARYVGGLTLGRSTGNVSREVETERVMKGAFGNSKVPQVKAVARTSTRTKTAAWRWDQDAEGNSAVFDAVLSDTATGWEVASLGADRDGETFRRRYMGANRLFTKSGGVVFGADAYGDGVEWRLSREMEGSVLKWRIGGQVWLSYLPNDVKTSFFETRVVEWGGEVDLPLMQGKQS</sequence>
<comment type="caution">
    <text evidence="1">The sequence shown here is derived from an EMBL/GenBank/DDBJ whole genome shotgun (WGS) entry which is preliminary data.</text>
</comment>
<dbReference type="Proteomes" id="UP001057402">
    <property type="component" value="Chromosome 6"/>
</dbReference>
<dbReference type="EMBL" id="CM042885">
    <property type="protein sequence ID" value="KAI4367132.1"/>
    <property type="molecule type" value="Genomic_DNA"/>
</dbReference>